<evidence type="ECO:0000256" key="1">
    <source>
        <dbReference type="SAM" id="MobiDB-lite"/>
    </source>
</evidence>
<dbReference type="EMBL" id="CP036279">
    <property type="protein sequence ID" value="QDU64253.1"/>
    <property type="molecule type" value="Genomic_DNA"/>
</dbReference>
<gene>
    <name evidence="2" type="ORF">Pan216_51420</name>
</gene>
<keyword evidence="3" id="KW-1185">Reference proteome</keyword>
<feature type="region of interest" description="Disordered" evidence="1">
    <location>
        <begin position="38"/>
        <end position="65"/>
    </location>
</feature>
<evidence type="ECO:0000313" key="2">
    <source>
        <dbReference type="EMBL" id="QDU64253.1"/>
    </source>
</evidence>
<proteinExistence type="predicted"/>
<feature type="compositionally biased region" description="Basic and acidic residues" evidence="1">
    <location>
        <begin position="1"/>
        <end position="11"/>
    </location>
</feature>
<feature type="region of interest" description="Disordered" evidence="1">
    <location>
        <begin position="1"/>
        <end position="23"/>
    </location>
</feature>
<reference evidence="2 3" key="1">
    <citation type="submission" date="2019-02" db="EMBL/GenBank/DDBJ databases">
        <title>Deep-cultivation of Planctomycetes and their phenomic and genomic characterization uncovers novel biology.</title>
        <authorList>
            <person name="Wiegand S."/>
            <person name="Jogler M."/>
            <person name="Boedeker C."/>
            <person name="Pinto D."/>
            <person name="Vollmers J."/>
            <person name="Rivas-Marin E."/>
            <person name="Kohn T."/>
            <person name="Peeters S.H."/>
            <person name="Heuer A."/>
            <person name="Rast P."/>
            <person name="Oberbeckmann S."/>
            <person name="Bunk B."/>
            <person name="Jeske O."/>
            <person name="Meyerdierks A."/>
            <person name="Storesund J.E."/>
            <person name="Kallscheuer N."/>
            <person name="Luecker S."/>
            <person name="Lage O.M."/>
            <person name="Pohl T."/>
            <person name="Merkel B.J."/>
            <person name="Hornburger P."/>
            <person name="Mueller R.-W."/>
            <person name="Bruemmer F."/>
            <person name="Labrenz M."/>
            <person name="Spormann A.M."/>
            <person name="Op den Camp H."/>
            <person name="Overmann J."/>
            <person name="Amann R."/>
            <person name="Jetten M.S.M."/>
            <person name="Mascher T."/>
            <person name="Medema M.H."/>
            <person name="Devos D.P."/>
            <person name="Kaster A.-K."/>
            <person name="Ovreas L."/>
            <person name="Rohde M."/>
            <person name="Galperin M.Y."/>
            <person name="Jogler C."/>
        </authorList>
    </citation>
    <scope>NUCLEOTIDE SEQUENCE [LARGE SCALE GENOMIC DNA]</scope>
    <source>
        <strain evidence="2 3">Pan216</strain>
    </source>
</reference>
<dbReference type="AlphaFoldDB" id="A0A518BBJ1"/>
<feature type="compositionally biased region" description="Basic and acidic residues" evidence="1">
    <location>
        <begin position="44"/>
        <end position="65"/>
    </location>
</feature>
<accession>A0A518BBJ1</accession>
<name>A0A518BBJ1_9BACT</name>
<dbReference type="KEGG" id="knv:Pan216_51420"/>
<organism evidence="2 3">
    <name type="scientific">Kolteria novifilia</name>
    <dbReference type="NCBI Taxonomy" id="2527975"/>
    <lineage>
        <taxon>Bacteria</taxon>
        <taxon>Pseudomonadati</taxon>
        <taxon>Planctomycetota</taxon>
        <taxon>Planctomycetia</taxon>
        <taxon>Kolteriales</taxon>
        <taxon>Kolteriaceae</taxon>
        <taxon>Kolteria</taxon>
    </lineage>
</organism>
<protein>
    <submittedName>
        <fullName evidence="2">Uncharacterized protein</fullName>
    </submittedName>
</protein>
<dbReference type="Proteomes" id="UP000317093">
    <property type="component" value="Chromosome"/>
</dbReference>
<sequence>MPGAVERDTHDVSGTYSVGGMPRALDPQRFAALPTVMVGPSGSQERRMTDEMGVGHELASRVHRR</sequence>
<evidence type="ECO:0000313" key="3">
    <source>
        <dbReference type="Proteomes" id="UP000317093"/>
    </source>
</evidence>